<name>A0AC61RHE9_9BACT</name>
<gene>
    <name evidence="1" type="ORF">E5331_08010</name>
</gene>
<comment type="caution">
    <text evidence="1">The sequence shown here is derived from an EMBL/GenBank/DDBJ whole genome shotgun (WGS) entry which is preliminary data.</text>
</comment>
<dbReference type="Proteomes" id="UP000306319">
    <property type="component" value="Unassembled WGS sequence"/>
</dbReference>
<evidence type="ECO:0000313" key="2">
    <source>
        <dbReference type="Proteomes" id="UP000306319"/>
    </source>
</evidence>
<evidence type="ECO:0000313" key="1">
    <source>
        <dbReference type="EMBL" id="TGY78999.1"/>
    </source>
</evidence>
<accession>A0AC61RHE9</accession>
<reference evidence="1" key="1">
    <citation type="submission" date="2019-04" db="EMBL/GenBank/DDBJ databases">
        <title>Microbes associate with the intestines of laboratory mice.</title>
        <authorList>
            <person name="Navarre W."/>
            <person name="Wong E."/>
            <person name="Huang K."/>
            <person name="Tropini C."/>
            <person name="Ng K."/>
            <person name="Yu B."/>
        </authorList>
    </citation>
    <scope>NUCLEOTIDE SEQUENCE</scope>
    <source>
        <strain evidence="1">NM04_E33</strain>
    </source>
</reference>
<dbReference type="EMBL" id="SRYB01000009">
    <property type="protein sequence ID" value="TGY78999.1"/>
    <property type="molecule type" value="Genomic_DNA"/>
</dbReference>
<organism evidence="1 2">
    <name type="scientific">Lepagella muris</name>
    <dbReference type="NCBI Taxonomy" id="3032870"/>
    <lineage>
        <taxon>Bacteria</taxon>
        <taxon>Pseudomonadati</taxon>
        <taxon>Bacteroidota</taxon>
        <taxon>Bacteroidia</taxon>
        <taxon>Bacteroidales</taxon>
        <taxon>Muribaculaceae</taxon>
        <taxon>Lepagella</taxon>
    </lineage>
</organism>
<sequence length="82" mass="8981">MKVHNLGSDYAFQRKQKPKNQPEVKSTELPAPTEVTTETDAGDQVPSRGEGEVVATADETSAPKQKGRKKKETGTENEQPQD</sequence>
<keyword evidence="2" id="KW-1185">Reference proteome</keyword>
<proteinExistence type="predicted"/>
<protein>
    <submittedName>
        <fullName evidence="1">Uncharacterized protein</fullName>
    </submittedName>
</protein>